<reference evidence="11 12" key="1">
    <citation type="journal article" date="2019" name="Commun. Biol.">
        <title>The bagworm genome reveals a unique fibroin gene that provides high tensile strength.</title>
        <authorList>
            <person name="Kono N."/>
            <person name="Nakamura H."/>
            <person name="Ohtoshi R."/>
            <person name="Tomita M."/>
            <person name="Numata K."/>
            <person name="Arakawa K."/>
        </authorList>
    </citation>
    <scope>NUCLEOTIDE SEQUENCE [LARGE SCALE GENOMIC DNA]</scope>
</reference>
<protein>
    <submittedName>
        <fullName evidence="11">Down syndrome cell adhesion molecule-like protein Dscam2</fullName>
    </submittedName>
</protein>
<evidence type="ECO:0000256" key="4">
    <source>
        <dbReference type="ARBA" id="ARBA00022737"/>
    </source>
</evidence>
<dbReference type="PROSITE" id="PS50835">
    <property type="entry name" value="IG_LIKE"/>
    <property type="match status" value="2"/>
</dbReference>
<dbReference type="InterPro" id="IPR003598">
    <property type="entry name" value="Ig_sub2"/>
</dbReference>
<dbReference type="Pfam" id="PF13927">
    <property type="entry name" value="Ig_3"/>
    <property type="match status" value="2"/>
</dbReference>
<dbReference type="GO" id="GO:0050808">
    <property type="term" value="P:synapse organization"/>
    <property type="evidence" value="ECO:0007669"/>
    <property type="project" value="TreeGrafter"/>
</dbReference>
<dbReference type="Proteomes" id="UP000299102">
    <property type="component" value="Unassembled WGS sequence"/>
</dbReference>
<dbReference type="InterPro" id="IPR013783">
    <property type="entry name" value="Ig-like_fold"/>
</dbReference>
<dbReference type="InterPro" id="IPR036179">
    <property type="entry name" value="Ig-like_dom_sf"/>
</dbReference>
<sequence length="474" mass="52577">MFLNELFNGTPHNGVKFIPTLRVGIDPDTFLVSYSDHALNSDPDSTLGLDSNSVFNFGPGLAFDSTPRPTFNYTCHSSDVNKAGNVSQQLGRLHKIQVERPKQRSDLILTTKLPDIYQVTSVDICLDPCINYVALEIRHRRGTVTTNIAVPKFLLTIHSQTLPLNRRQRVFPNGTLVVEQTQKAEDAGTYTCQATNRQRHAARRDVDVQILVQPKILPIQAMTNLLREGMRAAISCQILEGDLPIAFRWEKNGQPITSSPYTPNGIITRRMDEYSASLVIEHITSLHSGNYTCIASNVAGSERFTVPLTVNVPPRWRVEPSDVAVAAGLDVTLHCQADGYPKPTITWRKAVGKTSGEYKELMFEGNARLLENGSLVFADVGKEAEGHYLCEARNDIGAGLSKLIFLKVNANSTIEPSEKGVAESLTHGDASPHRTHYYILTIYIPLYSVATRRHCKRRHANNPAYPAPIDVSHQ</sequence>
<dbReference type="InterPro" id="IPR007110">
    <property type="entry name" value="Ig-like_dom"/>
</dbReference>
<dbReference type="GO" id="GO:0005886">
    <property type="term" value="C:plasma membrane"/>
    <property type="evidence" value="ECO:0007669"/>
    <property type="project" value="TreeGrafter"/>
</dbReference>
<evidence type="ECO:0000256" key="6">
    <source>
        <dbReference type="ARBA" id="ARBA00022989"/>
    </source>
</evidence>
<evidence type="ECO:0000259" key="10">
    <source>
        <dbReference type="PROSITE" id="PS50835"/>
    </source>
</evidence>
<keyword evidence="12" id="KW-1185">Reference proteome</keyword>
<dbReference type="GO" id="GO:0030424">
    <property type="term" value="C:axon"/>
    <property type="evidence" value="ECO:0007669"/>
    <property type="project" value="TreeGrafter"/>
</dbReference>
<dbReference type="SMART" id="SM00409">
    <property type="entry name" value="IG"/>
    <property type="match status" value="2"/>
</dbReference>
<dbReference type="GO" id="GO:0043025">
    <property type="term" value="C:neuronal cell body"/>
    <property type="evidence" value="ECO:0007669"/>
    <property type="project" value="TreeGrafter"/>
</dbReference>
<dbReference type="OrthoDB" id="152385at2759"/>
<dbReference type="InterPro" id="IPR050958">
    <property type="entry name" value="Cell_Adh-Cytoskel_Orgn"/>
</dbReference>
<dbReference type="GO" id="GO:0008046">
    <property type="term" value="F:axon guidance receptor activity"/>
    <property type="evidence" value="ECO:0007669"/>
    <property type="project" value="TreeGrafter"/>
</dbReference>
<dbReference type="InterPro" id="IPR003599">
    <property type="entry name" value="Ig_sub"/>
</dbReference>
<comment type="caution">
    <text evidence="11">The sequence shown here is derived from an EMBL/GenBank/DDBJ whole genome shotgun (WGS) entry which is preliminary data.</text>
</comment>
<dbReference type="SUPFAM" id="SSF48726">
    <property type="entry name" value="Immunoglobulin"/>
    <property type="match status" value="3"/>
</dbReference>
<evidence type="ECO:0000256" key="7">
    <source>
        <dbReference type="ARBA" id="ARBA00023136"/>
    </source>
</evidence>
<evidence type="ECO:0000256" key="5">
    <source>
        <dbReference type="ARBA" id="ARBA00022889"/>
    </source>
</evidence>
<keyword evidence="3" id="KW-0732">Signal</keyword>
<dbReference type="Gene3D" id="2.60.40.10">
    <property type="entry name" value="Immunoglobulins"/>
    <property type="match status" value="3"/>
</dbReference>
<evidence type="ECO:0000256" key="1">
    <source>
        <dbReference type="ARBA" id="ARBA00004167"/>
    </source>
</evidence>
<dbReference type="GO" id="GO:0007156">
    <property type="term" value="P:homophilic cell adhesion via plasma membrane adhesion molecules"/>
    <property type="evidence" value="ECO:0007669"/>
    <property type="project" value="TreeGrafter"/>
</dbReference>
<dbReference type="FunFam" id="2.60.40.10:FF:000104">
    <property type="entry name" value="Down syndrome cell adhesion molecule b"/>
    <property type="match status" value="1"/>
</dbReference>
<evidence type="ECO:0000313" key="11">
    <source>
        <dbReference type="EMBL" id="GBP58809.1"/>
    </source>
</evidence>
<dbReference type="SMART" id="SM00408">
    <property type="entry name" value="IGc2"/>
    <property type="match status" value="2"/>
</dbReference>
<evidence type="ECO:0000256" key="3">
    <source>
        <dbReference type="ARBA" id="ARBA00022729"/>
    </source>
</evidence>
<keyword evidence="7" id="KW-0472">Membrane</keyword>
<dbReference type="PANTHER" id="PTHR45080:SF8">
    <property type="entry name" value="IG-LIKE DOMAIN-CONTAINING PROTEIN"/>
    <property type="match status" value="1"/>
</dbReference>
<dbReference type="EMBL" id="BGZK01000745">
    <property type="protein sequence ID" value="GBP58809.1"/>
    <property type="molecule type" value="Genomic_DNA"/>
</dbReference>
<keyword evidence="9" id="KW-0393">Immunoglobulin domain</keyword>
<keyword evidence="5" id="KW-0130">Cell adhesion</keyword>
<evidence type="ECO:0000256" key="8">
    <source>
        <dbReference type="ARBA" id="ARBA00023157"/>
    </source>
</evidence>
<feature type="domain" description="Ig-like" evidence="10">
    <location>
        <begin position="214"/>
        <end position="311"/>
    </location>
</feature>
<organism evidence="11 12">
    <name type="scientific">Eumeta variegata</name>
    <name type="common">Bagworm moth</name>
    <name type="synonym">Eumeta japonica</name>
    <dbReference type="NCBI Taxonomy" id="151549"/>
    <lineage>
        <taxon>Eukaryota</taxon>
        <taxon>Metazoa</taxon>
        <taxon>Ecdysozoa</taxon>
        <taxon>Arthropoda</taxon>
        <taxon>Hexapoda</taxon>
        <taxon>Insecta</taxon>
        <taxon>Pterygota</taxon>
        <taxon>Neoptera</taxon>
        <taxon>Endopterygota</taxon>
        <taxon>Lepidoptera</taxon>
        <taxon>Glossata</taxon>
        <taxon>Ditrysia</taxon>
        <taxon>Tineoidea</taxon>
        <taxon>Psychidae</taxon>
        <taxon>Oiketicinae</taxon>
        <taxon>Eumeta</taxon>
    </lineage>
</organism>
<dbReference type="AlphaFoldDB" id="A0A4C1X8X3"/>
<dbReference type="PANTHER" id="PTHR45080">
    <property type="entry name" value="CONTACTIN 5"/>
    <property type="match status" value="1"/>
</dbReference>
<evidence type="ECO:0000256" key="9">
    <source>
        <dbReference type="ARBA" id="ARBA00023319"/>
    </source>
</evidence>
<dbReference type="STRING" id="151549.A0A4C1X8X3"/>
<keyword evidence="6" id="KW-1133">Transmembrane helix</keyword>
<evidence type="ECO:0000313" key="12">
    <source>
        <dbReference type="Proteomes" id="UP000299102"/>
    </source>
</evidence>
<feature type="domain" description="Ig-like" evidence="10">
    <location>
        <begin position="314"/>
        <end position="401"/>
    </location>
</feature>
<comment type="subcellular location">
    <subcellularLocation>
        <location evidence="1">Membrane</location>
        <topology evidence="1">Single-pass membrane protein</topology>
    </subcellularLocation>
</comment>
<evidence type="ECO:0000256" key="2">
    <source>
        <dbReference type="ARBA" id="ARBA00022692"/>
    </source>
</evidence>
<accession>A0A4C1X8X3</accession>
<keyword evidence="2" id="KW-0812">Transmembrane</keyword>
<name>A0A4C1X8X3_EUMVA</name>
<gene>
    <name evidence="11" type="primary">Dscam2</name>
    <name evidence="11" type="ORF">EVAR_84004_1</name>
</gene>
<dbReference type="FunFam" id="2.60.40.10:FF:000017">
    <property type="entry name" value="Down syndrome cell adhesion molecule b"/>
    <property type="match status" value="1"/>
</dbReference>
<keyword evidence="8" id="KW-1015">Disulfide bond</keyword>
<proteinExistence type="predicted"/>
<keyword evidence="4" id="KW-0677">Repeat</keyword>